<dbReference type="InterPro" id="IPR003346">
    <property type="entry name" value="Transposase_20"/>
</dbReference>
<dbReference type="NCBIfam" id="NF033542">
    <property type="entry name" value="transpos_IS110"/>
    <property type="match status" value="1"/>
</dbReference>
<comment type="caution">
    <text evidence="3">The sequence shown here is derived from an EMBL/GenBank/DDBJ whole genome shotgun (WGS) entry which is preliminary data.</text>
</comment>
<evidence type="ECO:0000313" key="3">
    <source>
        <dbReference type="EMBL" id="MBB6347239.1"/>
    </source>
</evidence>
<dbReference type="GO" id="GO:0004803">
    <property type="term" value="F:transposase activity"/>
    <property type="evidence" value="ECO:0007669"/>
    <property type="project" value="InterPro"/>
</dbReference>
<evidence type="ECO:0000313" key="4">
    <source>
        <dbReference type="Proteomes" id="UP000583800"/>
    </source>
</evidence>
<organism evidence="3 4">
    <name type="scientific">Nonomuraea muscovyensis</name>
    <dbReference type="NCBI Taxonomy" id="1124761"/>
    <lineage>
        <taxon>Bacteria</taxon>
        <taxon>Bacillati</taxon>
        <taxon>Actinomycetota</taxon>
        <taxon>Actinomycetes</taxon>
        <taxon>Streptosporangiales</taxon>
        <taxon>Streptosporangiaceae</taxon>
        <taxon>Nonomuraea</taxon>
    </lineage>
</organism>
<dbReference type="Proteomes" id="UP000583800">
    <property type="component" value="Unassembled WGS sequence"/>
</dbReference>
<dbReference type="GO" id="GO:0006313">
    <property type="term" value="P:DNA transposition"/>
    <property type="evidence" value="ECO:0007669"/>
    <property type="project" value="InterPro"/>
</dbReference>
<accession>A0A7X0EZ80</accession>
<reference evidence="3 4" key="1">
    <citation type="submission" date="2020-08" db="EMBL/GenBank/DDBJ databases">
        <title>Sequencing the genomes of 1000 actinobacteria strains.</title>
        <authorList>
            <person name="Klenk H.-P."/>
        </authorList>
    </citation>
    <scope>NUCLEOTIDE SEQUENCE [LARGE SCALE GENOMIC DNA]</scope>
    <source>
        <strain evidence="3 4">DSM 45913</strain>
    </source>
</reference>
<dbReference type="PANTHER" id="PTHR33055">
    <property type="entry name" value="TRANSPOSASE FOR INSERTION SEQUENCE ELEMENT IS1111A"/>
    <property type="match status" value="1"/>
</dbReference>
<feature type="domain" description="Transposase IS116/IS110/IS902 C-terminal" evidence="2">
    <location>
        <begin position="277"/>
        <end position="358"/>
    </location>
</feature>
<dbReference type="Pfam" id="PF02371">
    <property type="entry name" value="Transposase_20"/>
    <property type="match status" value="1"/>
</dbReference>
<dbReference type="Pfam" id="PF01548">
    <property type="entry name" value="DEDD_Tnp_IS110"/>
    <property type="match status" value="1"/>
</dbReference>
<sequence>MLMITCGIDWAEKHHDIALVDETGKLVAKRRIGDDVDGWRTLIELLAEHGDRSEARIPVAIETSRGLLVSCLRATGRTVYAINPLAVARYRELHTVARSKSDHADAFTLANILRVDAEHHRPLPDDSELVQAIAVLARAQQDAVWNRQQLANQLRSLLREYFPAALKAFQVKNIGLTSREARAVLAAAPTPAAAAKLTSRRLHALLRAAGRQRNIETWADNLQAHFREQHLRQLPAVEEALGRQARAILLQLDAACRAADELAEATSEAFGQHPDAAIITSFPGLADLTGARVLAELGDDRTRFADARSLKAYAGSAPITRASGKSLVVHHRKVKNQRLAAAGYVWAFASLRAPGPRAHYDRRRADGDRHSSALRNTFNRMLGCLHHCLQKRKHYDELAAFPHRLESAA</sequence>
<keyword evidence="4" id="KW-1185">Reference proteome</keyword>
<dbReference type="GO" id="GO:0003677">
    <property type="term" value="F:DNA binding"/>
    <property type="evidence" value="ECO:0007669"/>
    <property type="project" value="InterPro"/>
</dbReference>
<proteinExistence type="predicted"/>
<dbReference type="PANTHER" id="PTHR33055:SF3">
    <property type="entry name" value="PUTATIVE TRANSPOSASE FOR IS117-RELATED"/>
    <property type="match status" value="1"/>
</dbReference>
<feature type="domain" description="Transposase IS110-like N-terminal" evidence="1">
    <location>
        <begin position="6"/>
        <end position="163"/>
    </location>
</feature>
<name>A0A7X0EZ80_9ACTN</name>
<dbReference type="RefSeq" id="WP_185085223.1">
    <property type="nucleotide sequence ID" value="NZ_JACHJB010000002.1"/>
</dbReference>
<protein>
    <submittedName>
        <fullName evidence="3">Transposase</fullName>
    </submittedName>
</protein>
<dbReference type="InterPro" id="IPR002525">
    <property type="entry name" value="Transp_IS110-like_N"/>
</dbReference>
<evidence type="ECO:0000259" key="1">
    <source>
        <dbReference type="Pfam" id="PF01548"/>
    </source>
</evidence>
<gene>
    <name evidence="3" type="ORF">FHU36_003784</name>
</gene>
<dbReference type="InterPro" id="IPR047650">
    <property type="entry name" value="Transpos_IS110"/>
</dbReference>
<evidence type="ECO:0000259" key="2">
    <source>
        <dbReference type="Pfam" id="PF02371"/>
    </source>
</evidence>
<dbReference type="EMBL" id="JACHJB010000002">
    <property type="protein sequence ID" value="MBB6347239.1"/>
    <property type="molecule type" value="Genomic_DNA"/>
</dbReference>
<dbReference type="AlphaFoldDB" id="A0A7X0EZ80"/>